<accession>A0AAV7L7A7</accession>
<proteinExistence type="predicted"/>
<sequence length="140" mass="14982">MAGGARPAASPKAPSKSRLSKRAMAGPVPFRREVGASEAPPEGNATGPSKRKENLTPLMVNEHLLLKFTVDRVVADSIHVDGDFTVDGITVTDERVTIDGVVFIDGMVGDNGEKVVDNDLIDKDAFEDKSLEEVIFFNTG</sequence>
<evidence type="ECO:0000313" key="2">
    <source>
        <dbReference type="EMBL" id="KAJ1083810.1"/>
    </source>
</evidence>
<dbReference type="AlphaFoldDB" id="A0AAV7L7A7"/>
<evidence type="ECO:0000313" key="3">
    <source>
        <dbReference type="Proteomes" id="UP001066276"/>
    </source>
</evidence>
<evidence type="ECO:0000256" key="1">
    <source>
        <dbReference type="SAM" id="MobiDB-lite"/>
    </source>
</evidence>
<reference evidence="2" key="1">
    <citation type="journal article" date="2022" name="bioRxiv">
        <title>Sequencing and chromosome-scale assembly of the giantPleurodeles waltlgenome.</title>
        <authorList>
            <person name="Brown T."/>
            <person name="Elewa A."/>
            <person name="Iarovenko S."/>
            <person name="Subramanian E."/>
            <person name="Araus A.J."/>
            <person name="Petzold A."/>
            <person name="Susuki M."/>
            <person name="Suzuki K.-i.T."/>
            <person name="Hayashi T."/>
            <person name="Toyoda A."/>
            <person name="Oliveira C."/>
            <person name="Osipova E."/>
            <person name="Leigh N.D."/>
            <person name="Simon A."/>
            <person name="Yun M.H."/>
        </authorList>
    </citation>
    <scope>NUCLEOTIDE SEQUENCE</scope>
    <source>
        <strain evidence="2">20211129_DDA</strain>
        <tissue evidence="2">Liver</tissue>
    </source>
</reference>
<feature type="region of interest" description="Disordered" evidence="1">
    <location>
        <begin position="1"/>
        <end position="54"/>
    </location>
</feature>
<dbReference type="EMBL" id="JANPWB010000016">
    <property type="protein sequence ID" value="KAJ1083810.1"/>
    <property type="molecule type" value="Genomic_DNA"/>
</dbReference>
<name>A0AAV7L7A7_PLEWA</name>
<gene>
    <name evidence="2" type="ORF">NDU88_003965</name>
</gene>
<comment type="caution">
    <text evidence="2">The sequence shown here is derived from an EMBL/GenBank/DDBJ whole genome shotgun (WGS) entry which is preliminary data.</text>
</comment>
<keyword evidence="3" id="KW-1185">Reference proteome</keyword>
<feature type="compositionally biased region" description="Low complexity" evidence="1">
    <location>
        <begin position="1"/>
        <end position="17"/>
    </location>
</feature>
<organism evidence="2 3">
    <name type="scientific">Pleurodeles waltl</name>
    <name type="common">Iberian ribbed newt</name>
    <dbReference type="NCBI Taxonomy" id="8319"/>
    <lineage>
        <taxon>Eukaryota</taxon>
        <taxon>Metazoa</taxon>
        <taxon>Chordata</taxon>
        <taxon>Craniata</taxon>
        <taxon>Vertebrata</taxon>
        <taxon>Euteleostomi</taxon>
        <taxon>Amphibia</taxon>
        <taxon>Batrachia</taxon>
        <taxon>Caudata</taxon>
        <taxon>Salamandroidea</taxon>
        <taxon>Salamandridae</taxon>
        <taxon>Pleurodelinae</taxon>
        <taxon>Pleurodeles</taxon>
    </lineage>
</organism>
<dbReference type="Proteomes" id="UP001066276">
    <property type="component" value="Chromosome 12"/>
</dbReference>
<protein>
    <submittedName>
        <fullName evidence="2">Uncharacterized protein</fullName>
    </submittedName>
</protein>